<evidence type="ECO:0000313" key="3">
    <source>
        <dbReference type="Proteomes" id="UP000070096"/>
    </source>
</evidence>
<feature type="transmembrane region" description="Helical" evidence="1">
    <location>
        <begin position="6"/>
        <end position="26"/>
    </location>
</feature>
<organism evidence="2 3">
    <name type="scientific">Streptococcus gordonii</name>
    <dbReference type="NCBI Taxonomy" id="1302"/>
    <lineage>
        <taxon>Bacteria</taxon>
        <taxon>Bacillati</taxon>
        <taxon>Bacillota</taxon>
        <taxon>Bacilli</taxon>
        <taxon>Lactobacillales</taxon>
        <taxon>Streptococcaceae</taxon>
        <taxon>Streptococcus</taxon>
    </lineage>
</organism>
<dbReference type="EMBL" id="LQRC01000242">
    <property type="protein sequence ID" value="KXT69347.1"/>
    <property type="molecule type" value="Genomic_DNA"/>
</dbReference>
<keyword evidence="1" id="KW-0472">Membrane</keyword>
<dbReference type="PATRIC" id="fig|1302.21.peg.2032"/>
<sequence length="67" mass="7839">MTQFEFILILVAALTTTWAGLITAVAKIAIYRYKKQVAYYENPKTQIKIASHVIRNKWYETGQEVFR</sequence>
<dbReference type="AlphaFoldDB" id="A0A139N0K6"/>
<accession>A0A139N0K6</accession>
<reference evidence="2 3" key="1">
    <citation type="submission" date="2016-01" db="EMBL/GenBank/DDBJ databases">
        <title>Highly variable Streptococcus oralis are common among viridans streptococci isolated from primates.</title>
        <authorList>
            <person name="Denapaite D."/>
            <person name="Rieger M."/>
            <person name="Koendgen S."/>
            <person name="Brueckner R."/>
            <person name="Ochigava I."/>
            <person name="Kappeler P."/>
            <person name="Maetz-Rensing K."/>
            <person name="Leendertz F."/>
            <person name="Hakenbeck R."/>
        </authorList>
    </citation>
    <scope>NUCLEOTIDE SEQUENCE [LARGE SCALE GENOMIC DNA]</scope>
    <source>
        <strain evidence="2 3">DD07</strain>
    </source>
</reference>
<keyword evidence="1" id="KW-0812">Transmembrane</keyword>
<gene>
    <name evidence="2" type="ORF">SGODD07_01836</name>
</gene>
<keyword evidence="1" id="KW-1133">Transmembrane helix</keyword>
<name>A0A139N0K6_STRGN</name>
<comment type="caution">
    <text evidence="2">The sequence shown here is derived from an EMBL/GenBank/DDBJ whole genome shotgun (WGS) entry which is preliminary data.</text>
</comment>
<proteinExistence type="predicted"/>
<evidence type="ECO:0000256" key="1">
    <source>
        <dbReference type="SAM" id="Phobius"/>
    </source>
</evidence>
<dbReference type="Proteomes" id="UP000070096">
    <property type="component" value="Unassembled WGS sequence"/>
</dbReference>
<evidence type="ECO:0000313" key="2">
    <source>
        <dbReference type="EMBL" id="KXT69347.1"/>
    </source>
</evidence>
<protein>
    <submittedName>
        <fullName evidence="2">Phage protein</fullName>
    </submittedName>
</protein>